<dbReference type="AlphaFoldDB" id="A0A0Q9YHD6"/>
<name>A0A0Q9YHD6_9GAMM</name>
<organism evidence="1">
    <name type="scientific">Candidatus Berkiella cookevillensis</name>
    <dbReference type="NCBI Taxonomy" id="437022"/>
    <lineage>
        <taxon>Bacteria</taxon>
        <taxon>Pseudomonadati</taxon>
        <taxon>Pseudomonadota</taxon>
        <taxon>Gammaproteobacteria</taxon>
        <taxon>Candidatus Berkiellales</taxon>
        <taxon>Candidatus Berkiellaceae</taxon>
        <taxon>Candidatus Berkiella</taxon>
    </lineage>
</organism>
<dbReference type="STRING" id="437022.CC99x_01007"/>
<gene>
    <name evidence="1" type="ORF">CC99x_01007</name>
</gene>
<accession>A0A0Q9YHD6</accession>
<proteinExistence type="predicted"/>
<comment type="caution">
    <text evidence="1">The sequence shown here is derived from an EMBL/GenBank/DDBJ whole genome shotgun (WGS) entry which is preliminary data.</text>
</comment>
<protein>
    <submittedName>
        <fullName evidence="1">Uncharacterized protein</fullName>
    </submittedName>
</protein>
<sequence length="106" mass="11883">MLGAKFKKLNPSARTATLNERLPLQSEKIFTVRTKKKTIFINHRFTLRAKQFAGRLRGVRDKAVQALLGTATVVPFVKTKNKRGIINNGNELGSTKLGTGCYFFSR</sequence>
<dbReference type="EMBL" id="LKHV01000004">
    <property type="protein sequence ID" value="KRG19017.1"/>
    <property type="molecule type" value="Genomic_DNA"/>
</dbReference>
<evidence type="ECO:0000313" key="1">
    <source>
        <dbReference type="EMBL" id="KRG19017.1"/>
    </source>
</evidence>
<reference evidence="1" key="1">
    <citation type="submission" date="2015-09" db="EMBL/GenBank/DDBJ databases">
        <title>Draft Genome Sequences of Two Novel Amoeba-resistant Intranuclear Bacteria, Candidatus Berkiella cookevillensis and Candidatus Berkiella aquae.</title>
        <authorList>
            <person name="Mehari Y.T."/>
            <person name="Arivett B.A."/>
            <person name="Farone A.L."/>
            <person name="Gunderson J.H."/>
            <person name="Farone M.B."/>
        </authorList>
    </citation>
    <scope>NUCLEOTIDE SEQUENCE [LARGE SCALE GENOMIC DNA]</scope>
    <source>
        <strain evidence="1">CC99</strain>
    </source>
</reference>